<accession>A0A9J6GF00</accession>
<sequence>MDLSLGNPRQRSLYHHHTATAAQETTQQRYCQTNKLAVLEKGRRGPSTHYGWSQCLDVATRTNIQALHS</sequence>
<comment type="caution">
    <text evidence="1">The sequence shown here is derived from an EMBL/GenBank/DDBJ whole genome shotgun (WGS) entry which is preliminary data.</text>
</comment>
<dbReference type="EMBL" id="JABSTR010000006">
    <property type="protein sequence ID" value="KAH9373056.1"/>
    <property type="molecule type" value="Genomic_DNA"/>
</dbReference>
<evidence type="ECO:0000313" key="1">
    <source>
        <dbReference type="EMBL" id="KAH9373056.1"/>
    </source>
</evidence>
<dbReference type="Proteomes" id="UP000821853">
    <property type="component" value="Chromosome 4"/>
</dbReference>
<organism evidence="1 2">
    <name type="scientific">Haemaphysalis longicornis</name>
    <name type="common">Bush tick</name>
    <dbReference type="NCBI Taxonomy" id="44386"/>
    <lineage>
        <taxon>Eukaryota</taxon>
        <taxon>Metazoa</taxon>
        <taxon>Ecdysozoa</taxon>
        <taxon>Arthropoda</taxon>
        <taxon>Chelicerata</taxon>
        <taxon>Arachnida</taxon>
        <taxon>Acari</taxon>
        <taxon>Parasitiformes</taxon>
        <taxon>Ixodida</taxon>
        <taxon>Ixodoidea</taxon>
        <taxon>Ixodidae</taxon>
        <taxon>Haemaphysalinae</taxon>
        <taxon>Haemaphysalis</taxon>
    </lineage>
</organism>
<protein>
    <submittedName>
        <fullName evidence="1">Uncharacterized protein</fullName>
    </submittedName>
</protein>
<reference evidence="1 2" key="1">
    <citation type="journal article" date="2020" name="Cell">
        <title>Large-Scale Comparative Analyses of Tick Genomes Elucidate Their Genetic Diversity and Vector Capacities.</title>
        <authorList>
            <consortium name="Tick Genome and Microbiome Consortium (TIGMIC)"/>
            <person name="Jia N."/>
            <person name="Wang J."/>
            <person name="Shi W."/>
            <person name="Du L."/>
            <person name="Sun Y."/>
            <person name="Zhan W."/>
            <person name="Jiang J.F."/>
            <person name="Wang Q."/>
            <person name="Zhang B."/>
            <person name="Ji P."/>
            <person name="Bell-Sakyi L."/>
            <person name="Cui X.M."/>
            <person name="Yuan T.T."/>
            <person name="Jiang B.G."/>
            <person name="Yang W.F."/>
            <person name="Lam T.T."/>
            <person name="Chang Q.C."/>
            <person name="Ding S.J."/>
            <person name="Wang X.J."/>
            <person name="Zhu J.G."/>
            <person name="Ruan X.D."/>
            <person name="Zhao L."/>
            <person name="Wei J.T."/>
            <person name="Ye R.Z."/>
            <person name="Que T.C."/>
            <person name="Du C.H."/>
            <person name="Zhou Y.H."/>
            <person name="Cheng J.X."/>
            <person name="Dai P.F."/>
            <person name="Guo W.B."/>
            <person name="Han X.H."/>
            <person name="Huang E.J."/>
            <person name="Li L.F."/>
            <person name="Wei W."/>
            <person name="Gao Y.C."/>
            <person name="Liu J.Z."/>
            <person name="Shao H.Z."/>
            <person name="Wang X."/>
            <person name="Wang C.C."/>
            <person name="Yang T.C."/>
            <person name="Huo Q.B."/>
            <person name="Li W."/>
            <person name="Chen H.Y."/>
            <person name="Chen S.E."/>
            <person name="Zhou L.G."/>
            <person name="Ni X.B."/>
            <person name="Tian J.H."/>
            <person name="Sheng Y."/>
            <person name="Liu T."/>
            <person name="Pan Y.S."/>
            <person name="Xia L.Y."/>
            <person name="Li J."/>
            <person name="Zhao F."/>
            <person name="Cao W.C."/>
        </authorList>
    </citation>
    <scope>NUCLEOTIDE SEQUENCE [LARGE SCALE GENOMIC DNA]</scope>
    <source>
        <strain evidence="1">HaeL-2018</strain>
    </source>
</reference>
<keyword evidence="2" id="KW-1185">Reference proteome</keyword>
<gene>
    <name evidence="1" type="ORF">HPB48_014381</name>
</gene>
<evidence type="ECO:0000313" key="2">
    <source>
        <dbReference type="Proteomes" id="UP000821853"/>
    </source>
</evidence>
<dbReference type="AlphaFoldDB" id="A0A9J6GF00"/>
<dbReference type="VEuPathDB" id="VectorBase:HLOH_045055"/>
<proteinExistence type="predicted"/>
<name>A0A9J6GF00_HAELO</name>